<feature type="compositionally biased region" description="Polar residues" evidence="1">
    <location>
        <begin position="381"/>
        <end position="391"/>
    </location>
</feature>
<keyword evidence="2" id="KW-1133">Transmembrane helix</keyword>
<proteinExistence type="predicted"/>
<dbReference type="Pfam" id="PF11271">
    <property type="entry name" value="PorA"/>
    <property type="match status" value="1"/>
</dbReference>
<keyword evidence="4" id="KW-1185">Reference proteome</keyword>
<protein>
    <recommendedName>
        <fullName evidence="5">DUF3068 domain-containing protein</fullName>
    </recommendedName>
</protein>
<accession>A0ABP9JYA8</accession>
<dbReference type="RefSeq" id="WP_345494211.1">
    <property type="nucleotide sequence ID" value="NZ_BAABJM010000001.1"/>
</dbReference>
<comment type="caution">
    <text evidence="3">The sequence shown here is derived from an EMBL/GenBank/DDBJ whole genome shotgun (WGS) entry which is preliminary data.</text>
</comment>
<dbReference type="Proteomes" id="UP001500603">
    <property type="component" value="Unassembled WGS sequence"/>
</dbReference>
<dbReference type="EMBL" id="BAABJM010000001">
    <property type="protein sequence ID" value="GAA5047464.1"/>
    <property type="molecule type" value="Genomic_DNA"/>
</dbReference>
<keyword evidence="2" id="KW-0812">Transmembrane</keyword>
<feature type="transmembrane region" description="Helical" evidence="2">
    <location>
        <begin position="315"/>
        <end position="336"/>
    </location>
</feature>
<organism evidence="3 4">
    <name type="scientific">Nocardia callitridis</name>
    <dbReference type="NCBI Taxonomy" id="648753"/>
    <lineage>
        <taxon>Bacteria</taxon>
        <taxon>Bacillati</taxon>
        <taxon>Actinomycetota</taxon>
        <taxon>Actinomycetes</taxon>
        <taxon>Mycobacteriales</taxon>
        <taxon>Nocardiaceae</taxon>
        <taxon>Nocardia</taxon>
    </lineage>
</organism>
<evidence type="ECO:0000313" key="4">
    <source>
        <dbReference type="Proteomes" id="UP001500603"/>
    </source>
</evidence>
<dbReference type="InterPro" id="IPR021424">
    <property type="entry name" value="PorA"/>
</dbReference>
<evidence type="ECO:0008006" key="5">
    <source>
        <dbReference type="Google" id="ProtNLM"/>
    </source>
</evidence>
<keyword evidence="2" id="KW-0472">Membrane</keyword>
<name>A0ABP9JYA8_9NOCA</name>
<gene>
    <name evidence="3" type="ORF">GCM10023318_14040</name>
</gene>
<evidence type="ECO:0000256" key="2">
    <source>
        <dbReference type="SAM" id="Phobius"/>
    </source>
</evidence>
<evidence type="ECO:0000256" key="1">
    <source>
        <dbReference type="SAM" id="MobiDB-lite"/>
    </source>
</evidence>
<sequence>MALSAGTRRTVACLLVGLGALLIVAALLIPTYTIGKLAKTPLDLEITTIATNQPNEDSQVLDSKSLTAPQGSAKVDSNVPLVSQRFLTVEDPSDADEMTVQAGTTLRRTDKQGDTGVLTANIDRVTIDRKSGEAVESNPNGSVAVTVNKDLQPVADPVQHEGVQYRFPIGTEQKSYPYFDVNARKTFDMNFVEESEINNTKVYHFQQEIPATNLAVAAPAPTNQLTLPAEKWGVEGEGDVTMSRWYTNTRDVWVEPQTGTIVKGGEQLHMYYARSGDRPEVTALKSHLVFNEETIESQLAIAKDNTDKLSLYGRVLPIILGIIGVIALIVGLLLGLRGGDPQPAEGQDGDEPTTPKGTVIKRGKPGNTKGAKDNPPADDAPTQQINLPKNQ</sequence>
<evidence type="ECO:0000313" key="3">
    <source>
        <dbReference type="EMBL" id="GAA5047464.1"/>
    </source>
</evidence>
<reference evidence="4" key="1">
    <citation type="journal article" date="2019" name="Int. J. Syst. Evol. Microbiol.">
        <title>The Global Catalogue of Microorganisms (GCM) 10K type strain sequencing project: providing services to taxonomists for standard genome sequencing and annotation.</title>
        <authorList>
            <consortium name="The Broad Institute Genomics Platform"/>
            <consortium name="The Broad Institute Genome Sequencing Center for Infectious Disease"/>
            <person name="Wu L."/>
            <person name="Ma J."/>
        </authorList>
    </citation>
    <scope>NUCLEOTIDE SEQUENCE [LARGE SCALE GENOMIC DNA]</scope>
    <source>
        <strain evidence="4">JCM 18298</strain>
    </source>
</reference>
<feature type="region of interest" description="Disordered" evidence="1">
    <location>
        <begin position="342"/>
        <end position="391"/>
    </location>
</feature>